<feature type="compositionally biased region" description="Acidic residues" evidence="1">
    <location>
        <begin position="318"/>
        <end position="345"/>
    </location>
</feature>
<feature type="region of interest" description="Disordered" evidence="1">
    <location>
        <begin position="1"/>
        <end position="24"/>
    </location>
</feature>
<reference evidence="2" key="1">
    <citation type="submission" date="2023-06" db="EMBL/GenBank/DDBJ databases">
        <title>Multi-omics analyses reveal the molecular pathogenesis toolkit of Lasiodiplodia hormozganensis, a cross-kingdom pathogen.</title>
        <authorList>
            <person name="Felix C."/>
            <person name="Meneses R."/>
            <person name="Goncalves M.F.M."/>
            <person name="Tilleman L."/>
            <person name="Duarte A.S."/>
            <person name="Jorrin-Novo J.V."/>
            <person name="Van De Peer Y."/>
            <person name="Deforce D."/>
            <person name="Van Nieuwerburgh F."/>
            <person name="Esteves A.C."/>
            <person name="Alves A."/>
        </authorList>
    </citation>
    <scope>NUCLEOTIDE SEQUENCE</scope>
    <source>
        <strain evidence="2">CBS 339.90</strain>
    </source>
</reference>
<protein>
    <submittedName>
        <fullName evidence="2">Uncharacterized protein</fullName>
    </submittedName>
</protein>
<dbReference type="Proteomes" id="UP001175001">
    <property type="component" value="Unassembled WGS sequence"/>
</dbReference>
<feature type="compositionally biased region" description="Basic and acidic residues" evidence="1">
    <location>
        <begin position="1"/>
        <end position="22"/>
    </location>
</feature>
<feature type="compositionally biased region" description="Basic and acidic residues" evidence="1">
    <location>
        <begin position="126"/>
        <end position="135"/>
    </location>
</feature>
<gene>
    <name evidence="2" type="ORF">DIS24_g10686</name>
</gene>
<proteinExistence type="predicted"/>
<sequence>MDTLEEARTQQEDHQERREQALTERQNLQMKRQELREKRLKTRDVQANLMSEFRKICLNAKTLDHETIFELYDEVEKAHDELGVNEEDYDEEERRYDVLEYQWTKNEGDILGDLIEDIEELDIIPPREDKAEPDPKPATTPDFFSTQDAFPDSNSGTNTTTEETQQDFTDCSSNDSQYGIAEIARGDQAGNYTDPDMEEIPPEHRSQLLDSMRQVDITKEAGLPEGRRASEPVRPQSDFLRPPVTARRPRSEADLAAVEPRWQSIRSHVSHWILDSLKGSLFQKALAKAQLPGEDLDEKAWWGLLKSVWSTDAANEGPEAEEMEDEVEEGEEAAEDEEDDYFESDDREYAFQRGIPGGEWS</sequence>
<feature type="region of interest" description="Disordered" evidence="1">
    <location>
        <begin position="126"/>
        <end position="173"/>
    </location>
</feature>
<feature type="region of interest" description="Disordered" evidence="1">
    <location>
        <begin position="220"/>
        <end position="252"/>
    </location>
</feature>
<name>A0AA39XP20_9PEZI</name>
<feature type="compositionally biased region" description="Low complexity" evidence="1">
    <location>
        <begin position="157"/>
        <end position="170"/>
    </location>
</feature>
<dbReference type="EMBL" id="JAUJDW010000122">
    <property type="protein sequence ID" value="KAK0637589.1"/>
    <property type="molecule type" value="Genomic_DNA"/>
</dbReference>
<keyword evidence="3" id="KW-1185">Reference proteome</keyword>
<feature type="region of interest" description="Disordered" evidence="1">
    <location>
        <begin position="312"/>
        <end position="345"/>
    </location>
</feature>
<accession>A0AA39XP20</accession>
<feature type="compositionally biased region" description="Polar residues" evidence="1">
    <location>
        <begin position="142"/>
        <end position="156"/>
    </location>
</feature>
<evidence type="ECO:0000256" key="1">
    <source>
        <dbReference type="SAM" id="MobiDB-lite"/>
    </source>
</evidence>
<organism evidence="2 3">
    <name type="scientific">Lasiodiplodia hormozganensis</name>
    <dbReference type="NCBI Taxonomy" id="869390"/>
    <lineage>
        <taxon>Eukaryota</taxon>
        <taxon>Fungi</taxon>
        <taxon>Dikarya</taxon>
        <taxon>Ascomycota</taxon>
        <taxon>Pezizomycotina</taxon>
        <taxon>Dothideomycetes</taxon>
        <taxon>Dothideomycetes incertae sedis</taxon>
        <taxon>Botryosphaeriales</taxon>
        <taxon>Botryosphaeriaceae</taxon>
        <taxon>Lasiodiplodia</taxon>
    </lineage>
</organism>
<evidence type="ECO:0000313" key="2">
    <source>
        <dbReference type="EMBL" id="KAK0637589.1"/>
    </source>
</evidence>
<dbReference type="AlphaFoldDB" id="A0AA39XP20"/>
<comment type="caution">
    <text evidence="2">The sequence shown here is derived from an EMBL/GenBank/DDBJ whole genome shotgun (WGS) entry which is preliminary data.</text>
</comment>
<evidence type="ECO:0000313" key="3">
    <source>
        <dbReference type="Proteomes" id="UP001175001"/>
    </source>
</evidence>